<dbReference type="PANTHER" id="PTHR43166">
    <property type="entry name" value="AMINO ACID IMPORT ATP-BINDING PROTEIN"/>
    <property type="match status" value="1"/>
</dbReference>
<keyword evidence="3" id="KW-0813">Transport</keyword>
<organism evidence="9 10">
    <name type="scientific">Ancylobacter radicis</name>
    <dbReference type="NCBI Taxonomy" id="2836179"/>
    <lineage>
        <taxon>Bacteria</taxon>
        <taxon>Pseudomonadati</taxon>
        <taxon>Pseudomonadota</taxon>
        <taxon>Alphaproteobacteria</taxon>
        <taxon>Hyphomicrobiales</taxon>
        <taxon>Xanthobacteraceae</taxon>
        <taxon>Ancylobacter</taxon>
    </lineage>
</organism>
<comment type="caution">
    <text evidence="9">The sequence shown here is derived from an EMBL/GenBank/DDBJ whole genome shotgun (WGS) entry which is preliminary data.</text>
</comment>
<dbReference type="InterPro" id="IPR050086">
    <property type="entry name" value="MetN_ABC_transporter-like"/>
</dbReference>
<protein>
    <submittedName>
        <fullName evidence="9">Amino acid ABC transporter ATP-binding protein</fullName>
    </submittedName>
</protein>
<sequence>MVDVTSASVPPVLAPPVLAVEGLHKSFGSNEVLKGIDLKVAAGERIAILGSSGSGKSTLLRCINFMETPSAGRIALDGTSIGVEGRGGAITARSGELRRLRTRVGMIFQQFNLFPHMTVLENVMEGPVTVKGMNRKEARATAQDYLKRVGLSDKAEQYPQRLSGGQQQRVAIARALAMEPEILLFDEPTSSLDPELVGEVLDVILGLSKEGRTMLLVTHELGFAYHFATRVLFLHEGRIHEQGTPDEVLKNPREERTQAFLRRFSAFHF</sequence>
<dbReference type="EMBL" id="JAHCQH010000014">
    <property type="protein sequence ID" value="MBS9476524.1"/>
    <property type="molecule type" value="Genomic_DNA"/>
</dbReference>
<dbReference type="SMART" id="SM00382">
    <property type="entry name" value="AAA"/>
    <property type="match status" value="1"/>
</dbReference>
<evidence type="ECO:0000256" key="7">
    <source>
        <dbReference type="ARBA" id="ARBA00023136"/>
    </source>
</evidence>
<evidence type="ECO:0000313" key="10">
    <source>
        <dbReference type="Proteomes" id="UP001166585"/>
    </source>
</evidence>
<gene>
    <name evidence="9" type="ORF">KIP89_05340</name>
</gene>
<evidence type="ECO:0000259" key="8">
    <source>
        <dbReference type="PROSITE" id="PS50893"/>
    </source>
</evidence>
<keyword evidence="6 9" id="KW-0067">ATP-binding</keyword>
<evidence type="ECO:0000256" key="2">
    <source>
        <dbReference type="ARBA" id="ARBA00005417"/>
    </source>
</evidence>
<evidence type="ECO:0000313" key="9">
    <source>
        <dbReference type="EMBL" id="MBS9476524.1"/>
    </source>
</evidence>
<dbReference type="InterPro" id="IPR030679">
    <property type="entry name" value="ABC_ATPase_HisP-typ"/>
</dbReference>
<accession>A0ABS5R4C4</accession>
<dbReference type="Pfam" id="PF00005">
    <property type="entry name" value="ABC_tran"/>
    <property type="match status" value="1"/>
</dbReference>
<keyword evidence="10" id="KW-1185">Reference proteome</keyword>
<comment type="subcellular location">
    <subcellularLocation>
        <location evidence="1">Cell membrane</location>
        <topology evidence="1">Peripheral membrane protein</topology>
    </subcellularLocation>
</comment>
<evidence type="ECO:0000256" key="5">
    <source>
        <dbReference type="ARBA" id="ARBA00022741"/>
    </source>
</evidence>
<dbReference type="InterPro" id="IPR003439">
    <property type="entry name" value="ABC_transporter-like_ATP-bd"/>
</dbReference>
<dbReference type="InterPro" id="IPR017871">
    <property type="entry name" value="ABC_transporter-like_CS"/>
</dbReference>
<dbReference type="PIRSF" id="PIRSF039085">
    <property type="entry name" value="ABC_ATPase_HisP"/>
    <property type="match status" value="1"/>
</dbReference>
<dbReference type="PANTHER" id="PTHR43166:SF35">
    <property type="entry name" value="L-CYSTINE IMPORT ATP-BINDING PROTEIN TCYN"/>
    <property type="match status" value="1"/>
</dbReference>
<reference evidence="9" key="1">
    <citation type="submission" date="2021-05" db="EMBL/GenBank/DDBJ databases">
        <authorList>
            <person name="Sun Q."/>
            <person name="Inoue M."/>
        </authorList>
    </citation>
    <scope>NUCLEOTIDE SEQUENCE</scope>
    <source>
        <strain evidence="9">VKM B-3255</strain>
    </source>
</reference>
<keyword evidence="5" id="KW-0547">Nucleotide-binding</keyword>
<dbReference type="Proteomes" id="UP001166585">
    <property type="component" value="Unassembled WGS sequence"/>
</dbReference>
<dbReference type="PROSITE" id="PS50893">
    <property type="entry name" value="ABC_TRANSPORTER_2"/>
    <property type="match status" value="1"/>
</dbReference>
<dbReference type="SUPFAM" id="SSF52540">
    <property type="entry name" value="P-loop containing nucleoside triphosphate hydrolases"/>
    <property type="match status" value="1"/>
</dbReference>
<comment type="similarity">
    <text evidence="2">Belongs to the ABC transporter superfamily.</text>
</comment>
<keyword evidence="7" id="KW-0472">Membrane</keyword>
<proteinExistence type="inferred from homology"/>
<name>A0ABS5R4C4_9HYPH</name>
<evidence type="ECO:0000256" key="6">
    <source>
        <dbReference type="ARBA" id="ARBA00022840"/>
    </source>
</evidence>
<evidence type="ECO:0000256" key="1">
    <source>
        <dbReference type="ARBA" id="ARBA00004202"/>
    </source>
</evidence>
<dbReference type="InterPro" id="IPR027417">
    <property type="entry name" value="P-loop_NTPase"/>
</dbReference>
<dbReference type="RefSeq" id="WP_213754353.1">
    <property type="nucleotide sequence ID" value="NZ_JAHCQH010000014.1"/>
</dbReference>
<dbReference type="InterPro" id="IPR003593">
    <property type="entry name" value="AAA+_ATPase"/>
</dbReference>
<dbReference type="PROSITE" id="PS00211">
    <property type="entry name" value="ABC_TRANSPORTER_1"/>
    <property type="match status" value="1"/>
</dbReference>
<dbReference type="GO" id="GO:0005524">
    <property type="term" value="F:ATP binding"/>
    <property type="evidence" value="ECO:0007669"/>
    <property type="project" value="UniProtKB-KW"/>
</dbReference>
<dbReference type="CDD" id="cd03262">
    <property type="entry name" value="ABC_HisP_GlnQ"/>
    <property type="match status" value="1"/>
</dbReference>
<evidence type="ECO:0000256" key="4">
    <source>
        <dbReference type="ARBA" id="ARBA00022475"/>
    </source>
</evidence>
<feature type="domain" description="ABC transporter" evidence="8">
    <location>
        <begin position="18"/>
        <end position="261"/>
    </location>
</feature>
<dbReference type="Gene3D" id="3.40.50.300">
    <property type="entry name" value="P-loop containing nucleotide triphosphate hydrolases"/>
    <property type="match status" value="1"/>
</dbReference>
<evidence type="ECO:0000256" key="3">
    <source>
        <dbReference type="ARBA" id="ARBA00022448"/>
    </source>
</evidence>
<keyword evidence="4" id="KW-1003">Cell membrane</keyword>